<dbReference type="PRINTS" id="PR00932">
    <property type="entry name" value="AMINO1PTASE"/>
</dbReference>
<dbReference type="NCBIfam" id="NF002759">
    <property type="entry name" value="PRK02813.1"/>
    <property type="match status" value="1"/>
</dbReference>
<dbReference type="Gene3D" id="2.30.250.10">
    <property type="entry name" value="Aminopeptidase i, Domain 2"/>
    <property type="match status" value="1"/>
</dbReference>
<dbReference type="GO" id="GO:0004177">
    <property type="term" value="F:aminopeptidase activity"/>
    <property type="evidence" value="ECO:0007669"/>
    <property type="project" value="UniProtKB-KW"/>
</dbReference>
<dbReference type="SUPFAM" id="SSF53187">
    <property type="entry name" value="Zn-dependent exopeptidases"/>
    <property type="match status" value="1"/>
</dbReference>
<protein>
    <recommendedName>
        <fullName evidence="4">aspartyl aminopeptidase</fullName>
        <ecNumber evidence="4">3.4.11.21</ecNumber>
    </recommendedName>
</protein>
<dbReference type="InterPro" id="IPR001948">
    <property type="entry name" value="Peptidase_M18"/>
</dbReference>
<keyword evidence="10 11" id="KW-0482">Metalloprotease</keyword>
<evidence type="ECO:0000256" key="5">
    <source>
        <dbReference type="ARBA" id="ARBA00022438"/>
    </source>
</evidence>
<dbReference type="GO" id="GO:0005737">
    <property type="term" value="C:cytoplasm"/>
    <property type="evidence" value="ECO:0007669"/>
    <property type="project" value="UniProtKB-ARBA"/>
</dbReference>
<comment type="similarity">
    <text evidence="3 11">Belongs to the peptidase M18 family.</text>
</comment>
<evidence type="ECO:0000256" key="2">
    <source>
        <dbReference type="ARBA" id="ARBA00001947"/>
    </source>
</evidence>
<dbReference type="RefSeq" id="XP_005710409.1">
    <property type="nucleotide sequence ID" value="XM_005710352.1"/>
</dbReference>
<evidence type="ECO:0000256" key="8">
    <source>
        <dbReference type="ARBA" id="ARBA00022801"/>
    </source>
</evidence>
<dbReference type="PhylomeDB" id="R7QRX3"/>
<dbReference type="AlphaFoldDB" id="R7QRX3"/>
<evidence type="ECO:0000256" key="4">
    <source>
        <dbReference type="ARBA" id="ARBA00011965"/>
    </source>
</evidence>
<evidence type="ECO:0000256" key="10">
    <source>
        <dbReference type="ARBA" id="ARBA00023049"/>
    </source>
</evidence>
<dbReference type="FunFam" id="2.30.250.10:FF:000001">
    <property type="entry name" value="Aspartyl aminopeptidase 1"/>
    <property type="match status" value="1"/>
</dbReference>
<evidence type="ECO:0000313" key="13">
    <source>
        <dbReference type="Proteomes" id="UP000012073"/>
    </source>
</evidence>
<proteinExistence type="inferred from homology"/>
<dbReference type="Pfam" id="PF02127">
    <property type="entry name" value="Peptidase_M18"/>
    <property type="match status" value="1"/>
</dbReference>
<dbReference type="Proteomes" id="UP000012073">
    <property type="component" value="Unassembled WGS sequence"/>
</dbReference>
<accession>R7QRX3</accession>
<keyword evidence="6 11" id="KW-0645">Protease</keyword>
<dbReference type="GeneID" id="17318124"/>
<dbReference type="STRING" id="2769.R7QRX3"/>
<dbReference type="SUPFAM" id="SSF101821">
    <property type="entry name" value="Aminopeptidase/glucanase lid domain"/>
    <property type="match status" value="1"/>
</dbReference>
<dbReference type="InterPro" id="IPR023358">
    <property type="entry name" value="Peptidase_M18_dom2"/>
</dbReference>
<dbReference type="OrthoDB" id="9880441at2759"/>
<dbReference type="GO" id="GO:0006508">
    <property type="term" value="P:proteolysis"/>
    <property type="evidence" value="ECO:0007669"/>
    <property type="project" value="UniProtKB-KW"/>
</dbReference>
<evidence type="ECO:0000256" key="7">
    <source>
        <dbReference type="ARBA" id="ARBA00022723"/>
    </source>
</evidence>
<dbReference type="GO" id="GO:0008237">
    <property type="term" value="F:metallopeptidase activity"/>
    <property type="evidence" value="ECO:0007669"/>
    <property type="project" value="UniProtKB-KW"/>
</dbReference>
<keyword evidence="5 11" id="KW-0031">Aminopeptidase</keyword>
<evidence type="ECO:0000256" key="1">
    <source>
        <dbReference type="ARBA" id="ARBA00001335"/>
    </source>
</evidence>
<keyword evidence="8 11" id="KW-0378">Hydrolase</keyword>
<name>R7QRX3_CHOCR</name>
<comment type="catalytic activity">
    <reaction evidence="1">
        <text>Release of an N-terminal aspartate or glutamate from a peptide, with a preference for aspartate.</text>
        <dbReference type="EC" id="3.4.11.21"/>
    </reaction>
</comment>
<dbReference type="Gene3D" id="3.40.630.10">
    <property type="entry name" value="Zn peptidases"/>
    <property type="match status" value="1"/>
</dbReference>
<evidence type="ECO:0000256" key="6">
    <source>
        <dbReference type="ARBA" id="ARBA00022670"/>
    </source>
</evidence>
<keyword evidence="9 11" id="KW-0862">Zinc</keyword>
<keyword evidence="13" id="KW-1185">Reference proteome</keyword>
<dbReference type="GO" id="GO:0008270">
    <property type="term" value="F:zinc ion binding"/>
    <property type="evidence" value="ECO:0007669"/>
    <property type="project" value="InterPro"/>
</dbReference>
<sequence>MAEGGKDSSRAVAEKFLKFNDEGKSPYHATAAIAAILLEDGFVPIREEHNWEGQISPGGKCFFTREGSSIIAFTVSDHIEPFNTGFTILGAHTDSPCFKVKPVSTISAQGYLQLGVECYGGGLWHTWFDRDLTVAGRVVVRDESTGRLDFRLVSIPRPILRIPNLAIHLSRNIYTDGFKPNKESETTPIMATKLAAALNAAQPDAESEKKKGANASGLAENRHSPLLLKALADELDVKPDSIVDLDLCVSDMQPAAIGGLLNEFVFAPRLDNLSSCFSAARALVGTSESTGANLIRMVACFDHEEIGSRSSHGADSPLLTDSMRRICKALNVDYDCATRRSLLVSADMAHAIHPNYANKHETNHRPALGSGLVLKTNQNQRYATSGITGLIVREAARRAGVQIQEFVVPNDKPCGSTIGPILSGVSGLRTVDVGQAQLSMHSVREMCAVADFVKVEKVFEALLVHFMDIDGSLGGTEITTNGYKA</sequence>
<dbReference type="CDD" id="cd05658">
    <property type="entry name" value="M18_DAP"/>
    <property type="match status" value="1"/>
</dbReference>
<dbReference type="Gramene" id="CDF40115">
    <property type="protein sequence ID" value="CDF40115"/>
    <property type="gene ID" value="CHC_T00006988001"/>
</dbReference>
<dbReference type="EMBL" id="HG002126">
    <property type="protein sequence ID" value="CDF40115.1"/>
    <property type="molecule type" value="Genomic_DNA"/>
</dbReference>
<evidence type="ECO:0000256" key="9">
    <source>
        <dbReference type="ARBA" id="ARBA00022833"/>
    </source>
</evidence>
<dbReference type="EC" id="3.4.11.21" evidence="4"/>
<evidence type="ECO:0000256" key="3">
    <source>
        <dbReference type="ARBA" id="ARBA00008290"/>
    </source>
</evidence>
<dbReference type="PANTHER" id="PTHR28570:SF3">
    <property type="entry name" value="ASPARTYL AMINOPEPTIDASE"/>
    <property type="match status" value="1"/>
</dbReference>
<reference evidence="13" key="1">
    <citation type="journal article" date="2013" name="Proc. Natl. Acad. Sci. U.S.A.">
        <title>Genome structure and metabolic features in the red seaweed Chondrus crispus shed light on evolution of the Archaeplastida.</title>
        <authorList>
            <person name="Collen J."/>
            <person name="Porcel B."/>
            <person name="Carre W."/>
            <person name="Ball S.G."/>
            <person name="Chaparro C."/>
            <person name="Tonon T."/>
            <person name="Barbeyron T."/>
            <person name="Michel G."/>
            <person name="Noel B."/>
            <person name="Valentin K."/>
            <person name="Elias M."/>
            <person name="Artiguenave F."/>
            <person name="Arun A."/>
            <person name="Aury J.M."/>
            <person name="Barbosa-Neto J.F."/>
            <person name="Bothwell J.H."/>
            <person name="Bouget F.Y."/>
            <person name="Brillet L."/>
            <person name="Cabello-Hurtado F."/>
            <person name="Capella-Gutierrez S."/>
            <person name="Charrier B."/>
            <person name="Cladiere L."/>
            <person name="Cock J.M."/>
            <person name="Coelho S.M."/>
            <person name="Colleoni C."/>
            <person name="Czjzek M."/>
            <person name="Da Silva C."/>
            <person name="Delage L."/>
            <person name="Denoeud F."/>
            <person name="Deschamps P."/>
            <person name="Dittami S.M."/>
            <person name="Gabaldon T."/>
            <person name="Gachon C.M."/>
            <person name="Groisillier A."/>
            <person name="Herve C."/>
            <person name="Jabbari K."/>
            <person name="Katinka M."/>
            <person name="Kloareg B."/>
            <person name="Kowalczyk N."/>
            <person name="Labadie K."/>
            <person name="Leblanc C."/>
            <person name="Lopez P.J."/>
            <person name="McLachlan D.H."/>
            <person name="Meslet-Cladiere L."/>
            <person name="Moustafa A."/>
            <person name="Nehr Z."/>
            <person name="Nyvall Collen P."/>
            <person name="Panaud O."/>
            <person name="Partensky F."/>
            <person name="Poulain J."/>
            <person name="Rensing S.A."/>
            <person name="Rousvoal S."/>
            <person name="Samson G."/>
            <person name="Symeonidi A."/>
            <person name="Weissenbach J."/>
            <person name="Zambounis A."/>
            <person name="Wincker P."/>
            <person name="Boyen C."/>
        </authorList>
    </citation>
    <scope>NUCLEOTIDE SEQUENCE [LARGE SCALE GENOMIC DNA]</scope>
    <source>
        <strain evidence="13">cv. Stackhouse</strain>
    </source>
</reference>
<comment type="cofactor">
    <cofactor evidence="2">
        <name>Zn(2+)</name>
        <dbReference type="ChEBI" id="CHEBI:29105"/>
    </cofactor>
</comment>
<dbReference type="PANTHER" id="PTHR28570">
    <property type="entry name" value="ASPARTYL AMINOPEPTIDASE"/>
    <property type="match status" value="1"/>
</dbReference>
<organism evidence="12 13">
    <name type="scientific">Chondrus crispus</name>
    <name type="common">Carrageen Irish moss</name>
    <name type="synonym">Polymorpha crispa</name>
    <dbReference type="NCBI Taxonomy" id="2769"/>
    <lineage>
        <taxon>Eukaryota</taxon>
        <taxon>Rhodophyta</taxon>
        <taxon>Florideophyceae</taxon>
        <taxon>Rhodymeniophycidae</taxon>
        <taxon>Gigartinales</taxon>
        <taxon>Gigartinaceae</taxon>
        <taxon>Chondrus</taxon>
    </lineage>
</organism>
<evidence type="ECO:0000313" key="12">
    <source>
        <dbReference type="EMBL" id="CDF40115.1"/>
    </source>
</evidence>
<keyword evidence="7 11" id="KW-0479">Metal-binding</keyword>
<dbReference type="KEGG" id="ccp:CHC_T00006988001"/>
<gene>
    <name evidence="12" type="ORF">CHC_T00006988001</name>
</gene>
<dbReference type="OMA" id="GPILKVN"/>
<evidence type="ECO:0000256" key="11">
    <source>
        <dbReference type="RuleBase" id="RU004386"/>
    </source>
</evidence>